<dbReference type="Proteomes" id="UP001519460">
    <property type="component" value="Unassembled WGS sequence"/>
</dbReference>
<feature type="region of interest" description="Disordered" evidence="1">
    <location>
        <begin position="232"/>
        <end position="567"/>
    </location>
</feature>
<evidence type="ECO:0000256" key="1">
    <source>
        <dbReference type="SAM" id="MobiDB-lite"/>
    </source>
</evidence>
<feature type="compositionally biased region" description="Polar residues" evidence="1">
    <location>
        <begin position="76"/>
        <end position="88"/>
    </location>
</feature>
<dbReference type="InterPro" id="IPR051412">
    <property type="entry name" value="Formin_Homology_Diaphanous_sf"/>
</dbReference>
<comment type="caution">
    <text evidence="2">The sequence shown here is derived from an EMBL/GenBank/DDBJ whole genome shotgun (WGS) entry which is preliminary data.</text>
</comment>
<protein>
    <submittedName>
        <fullName evidence="2">Uncharacterized protein</fullName>
    </submittedName>
</protein>
<dbReference type="PANTHER" id="PTHR45691">
    <property type="entry name" value="PROTEIN DIAPHANOUS"/>
    <property type="match status" value="1"/>
</dbReference>
<accession>A0ABD0K7U5</accession>
<feature type="compositionally biased region" description="Low complexity" evidence="1">
    <location>
        <begin position="482"/>
        <end position="491"/>
    </location>
</feature>
<feature type="region of interest" description="Disordered" evidence="1">
    <location>
        <begin position="141"/>
        <end position="220"/>
    </location>
</feature>
<feature type="compositionally biased region" description="Low complexity" evidence="1">
    <location>
        <begin position="235"/>
        <end position="248"/>
    </location>
</feature>
<feature type="compositionally biased region" description="Low complexity" evidence="1">
    <location>
        <begin position="338"/>
        <end position="368"/>
    </location>
</feature>
<feature type="compositionally biased region" description="Polar residues" evidence="1">
    <location>
        <begin position="445"/>
        <end position="465"/>
    </location>
</feature>
<dbReference type="AlphaFoldDB" id="A0ABD0K7U5"/>
<feature type="compositionally biased region" description="Polar residues" evidence="1">
    <location>
        <begin position="31"/>
        <end position="41"/>
    </location>
</feature>
<dbReference type="EMBL" id="JACVVK020000231">
    <property type="protein sequence ID" value="KAK7483160.1"/>
    <property type="molecule type" value="Genomic_DNA"/>
</dbReference>
<feature type="compositionally biased region" description="Low complexity" evidence="1">
    <location>
        <begin position="113"/>
        <end position="129"/>
    </location>
</feature>
<evidence type="ECO:0000313" key="3">
    <source>
        <dbReference type="Proteomes" id="UP001519460"/>
    </source>
</evidence>
<dbReference type="PANTHER" id="PTHR45691:SF6">
    <property type="entry name" value="PROTEIN DIAPHANOUS"/>
    <property type="match status" value="1"/>
</dbReference>
<feature type="compositionally biased region" description="Pro residues" evidence="1">
    <location>
        <begin position="369"/>
        <end position="385"/>
    </location>
</feature>
<feature type="region of interest" description="Disordered" evidence="1">
    <location>
        <begin position="726"/>
        <end position="751"/>
    </location>
</feature>
<keyword evidence="3" id="KW-1185">Reference proteome</keyword>
<evidence type="ECO:0000313" key="2">
    <source>
        <dbReference type="EMBL" id="KAK7483160.1"/>
    </source>
</evidence>
<feature type="region of interest" description="Disordered" evidence="1">
    <location>
        <begin position="1"/>
        <end position="129"/>
    </location>
</feature>
<feature type="compositionally biased region" description="Basic residues" evidence="1">
    <location>
        <begin position="44"/>
        <end position="54"/>
    </location>
</feature>
<feature type="non-terminal residue" evidence="2">
    <location>
        <position position="1"/>
    </location>
</feature>
<feature type="compositionally biased region" description="Polar residues" evidence="1">
    <location>
        <begin position="262"/>
        <end position="273"/>
    </location>
</feature>
<proteinExistence type="predicted"/>
<name>A0ABD0K7U5_9CAEN</name>
<feature type="compositionally biased region" description="Polar residues" evidence="1">
    <location>
        <begin position="538"/>
        <end position="549"/>
    </location>
</feature>
<feature type="compositionally biased region" description="Low complexity" evidence="1">
    <location>
        <begin position="661"/>
        <end position="681"/>
    </location>
</feature>
<feature type="region of interest" description="Disordered" evidence="1">
    <location>
        <begin position="650"/>
        <end position="702"/>
    </location>
</feature>
<feature type="compositionally biased region" description="Pro residues" evidence="1">
    <location>
        <begin position="513"/>
        <end position="529"/>
    </location>
</feature>
<feature type="compositionally biased region" description="Polar residues" evidence="1">
    <location>
        <begin position="418"/>
        <end position="428"/>
    </location>
</feature>
<sequence length="751" mass="81148">DAEDLYQEAFSPAGDDDNNSNDNQDGIYQDAASTVVQLTSSEMHRKHPHQQHPHYPHDVILDPSRAFPPSPREMYSYQTGFNHATANGHQHAGLKRPPPAVPERSPDTQLTLQSQSSRKSSISSRESISSADLCNELNEVFNSPDHHHHHHYDPAAAGSGSRYADSRPFSYAAGIDPKLLQRQHSGSNGTAAKARAVSEGYHGGDPYHSQGEVQGRGFQPYAEYRRNEAVKCAAPPGSGPVNGVVNSGQFDGGHGAYPPQGHPTQGSWQQPQIMGQGGYPYSPTHSQPPLTPAQMYGGQRVPQPPPPGGVPLPGAMNSPRHGYTHQHIVTKPHPSPPVSRRSSSSSSPSRGSVSSAFQPVASQSQPGSTAPPPPPSFPAPPPPLPVGQRYIGATQEMLAPLSPRTAHRGQHQVRDSVRTNGNHGNHANSAMMAELSQVKLKRTAQPENNVTQQTVQECERSQSPMNVRLKPTGGKFSHIYQAEEGAAPAMEAMDDLPPPPPPQPEYMAYRVPELPPDTAPPPPPPPPPGVDSTLPPSANSTLPSTANSTLPPPANSMRPPGVNSTSAESQVVVALSKMEIEIPDDIDISQCPGLVEITKATPNWKRQMIETKNREKIEEYVKQILKERELAAKWKNVPEWKRALLMKKDAEEQEKELEKFNAAAGAGNKKTAPAAHPTGGNAPPPPMPKPKGDIVPAALSIDPAELESMPPWKRELLFKREKVPITFSNEFNPDEEDEKNTGGAEQGEEQS</sequence>
<gene>
    <name evidence="2" type="ORF">BaRGS_00025564</name>
</gene>
<reference evidence="2 3" key="1">
    <citation type="journal article" date="2023" name="Sci. Data">
        <title>Genome assembly of the Korean intertidal mud-creeper Batillaria attramentaria.</title>
        <authorList>
            <person name="Patra A.K."/>
            <person name="Ho P.T."/>
            <person name="Jun S."/>
            <person name="Lee S.J."/>
            <person name="Kim Y."/>
            <person name="Won Y.J."/>
        </authorList>
    </citation>
    <scope>NUCLEOTIDE SEQUENCE [LARGE SCALE GENOMIC DNA]</scope>
    <source>
        <strain evidence="2">Wonlab-2016</strain>
    </source>
</reference>
<organism evidence="2 3">
    <name type="scientific">Batillaria attramentaria</name>
    <dbReference type="NCBI Taxonomy" id="370345"/>
    <lineage>
        <taxon>Eukaryota</taxon>
        <taxon>Metazoa</taxon>
        <taxon>Spiralia</taxon>
        <taxon>Lophotrochozoa</taxon>
        <taxon>Mollusca</taxon>
        <taxon>Gastropoda</taxon>
        <taxon>Caenogastropoda</taxon>
        <taxon>Sorbeoconcha</taxon>
        <taxon>Cerithioidea</taxon>
        <taxon>Batillariidae</taxon>
        <taxon>Batillaria</taxon>
    </lineage>
</organism>